<name>A0AA48K8P5_9BACT</name>
<dbReference type="Pfam" id="PF00675">
    <property type="entry name" value="Peptidase_M16"/>
    <property type="match status" value="2"/>
</dbReference>
<proteinExistence type="inferred from homology"/>
<dbReference type="Pfam" id="PF05193">
    <property type="entry name" value="Peptidase_M16_C"/>
    <property type="match status" value="2"/>
</dbReference>
<gene>
    <name evidence="5" type="ORF">METEAL_17200</name>
</gene>
<feature type="chain" id="PRO_5041382152" evidence="2">
    <location>
        <begin position="21"/>
        <end position="908"/>
    </location>
</feature>
<keyword evidence="2" id="KW-0732">Signal</keyword>
<organism evidence="5 6">
    <name type="scientific">Mesoterricola silvestris</name>
    <dbReference type="NCBI Taxonomy" id="2927979"/>
    <lineage>
        <taxon>Bacteria</taxon>
        <taxon>Pseudomonadati</taxon>
        <taxon>Acidobacteriota</taxon>
        <taxon>Holophagae</taxon>
        <taxon>Holophagales</taxon>
        <taxon>Holophagaceae</taxon>
        <taxon>Mesoterricola</taxon>
    </lineage>
</organism>
<feature type="domain" description="Peptidase M16 C-terminal" evidence="4">
    <location>
        <begin position="640"/>
        <end position="817"/>
    </location>
</feature>
<evidence type="ECO:0000256" key="2">
    <source>
        <dbReference type="SAM" id="SignalP"/>
    </source>
</evidence>
<feature type="domain" description="Peptidase M16 N-terminal" evidence="3">
    <location>
        <begin position="38"/>
        <end position="175"/>
    </location>
</feature>
<feature type="signal peptide" evidence="2">
    <location>
        <begin position="1"/>
        <end position="20"/>
    </location>
</feature>
<evidence type="ECO:0000313" key="6">
    <source>
        <dbReference type="Proteomes" id="UP001238179"/>
    </source>
</evidence>
<evidence type="ECO:0000256" key="1">
    <source>
        <dbReference type="ARBA" id="ARBA00007261"/>
    </source>
</evidence>
<dbReference type="GO" id="GO:0046872">
    <property type="term" value="F:metal ion binding"/>
    <property type="evidence" value="ECO:0007669"/>
    <property type="project" value="InterPro"/>
</dbReference>
<evidence type="ECO:0000259" key="3">
    <source>
        <dbReference type="Pfam" id="PF00675"/>
    </source>
</evidence>
<dbReference type="InterPro" id="IPR050361">
    <property type="entry name" value="MPP/UQCRC_Complex"/>
</dbReference>
<feature type="domain" description="Peptidase M16 N-terminal" evidence="3">
    <location>
        <begin position="481"/>
        <end position="605"/>
    </location>
</feature>
<dbReference type="Proteomes" id="UP001238179">
    <property type="component" value="Chromosome"/>
</dbReference>
<protein>
    <submittedName>
        <fullName evidence="5">Peptidase M16</fullName>
    </submittedName>
</protein>
<dbReference type="PANTHER" id="PTHR11851:SF49">
    <property type="entry name" value="MITOCHONDRIAL-PROCESSING PEPTIDASE SUBUNIT ALPHA"/>
    <property type="match status" value="1"/>
</dbReference>
<evidence type="ECO:0000259" key="4">
    <source>
        <dbReference type="Pfam" id="PF05193"/>
    </source>
</evidence>
<comment type="similarity">
    <text evidence="1">Belongs to the peptidase M16 family.</text>
</comment>
<feature type="domain" description="Peptidase M16 C-terminal" evidence="4">
    <location>
        <begin position="196"/>
        <end position="370"/>
    </location>
</feature>
<reference evidence="6" key="1">
    <citation type="journal article" date="2023" name="Int. J. Syst. Evol. Microbiol.">
        <title>Mesoterricola silvestris gen. nov., sp. nov., Mesoterricola sediminis sp. nov., Geothrix oryzae sp. nov., Geothrix edaphica sp. nov., Geothrix rubra sp. nov., and Geothrix limicola sp. nov., six novel members of Acidobacteriota isolated from soils.</title>
        <authorList>
            <person name="Itoh H."/>
            <person name="Sugisawa Y."/>
            <person name="Mise K."/>
            <person name="Xu Z."/>
            <person name="Kuniyasu M."/>
            <person name="Ushijima N."/>
            <person name="Kawano K."/>
            <person name="Kobayashi E."/>
            <person name="Shiratori Y."/>
            <person name="Masuda Y."/>
            <person name="Senoo K."/>
        </authorList>
    </citation>
    <scope>NUCLEOTIDE SEQUENCE [LARGE SCALE GENOMIC DNA]</scope>
    <source>
        <strain evidence="6">W79</strain>
    </source>
</reference>
<evidence type="ECO:0000313" key="5">
    <source>
        <dbReference type="EMBL" id="BDU72546.1"/>
    </source>
</evidence>
<dbReference type="Gene3D" id="3.30.830.10">
    <property type="entry name" value="Metalloenzyme, LuxS/M16 peptidase-like"/>
    <property type="match status" value="4"/>
</dbReference>
<dbReference type="PANTHER" id="PTHR11851">
    <property type="entry name" value="METALLOPROTEASE"/>
    <property type="match status" value="1"/>
</dbReference>
<dbReference type="AlphaFoldDB" id="A0AA48K8P5"/>
<keyword evidence="6" id="KW-1185">Reference proteome</keyword>
<dbReference type="EMBL" id="AP027080">
    <property type="protein sequence ID" value="BDU72546.1"/>
    <property type="molecule type" value="Genomic_DNA"/>
</dbReference>
<dbReference type="InterPro" id="IPR007863">
    <property type="entry name" value="Peptidase_M16_C"/>
</dbReference>
<sequence>MLMKTLAPLLVASAPLLATGYPVPPVEYQAFTLSNGLKVLVHEDHKAPIVAFNIWYHVGSKNERPGRTGFAHLFEHLMFNGSEHFNDDYFKVLEGLGATDLNGTTNNDRTNYFENVPTSALDAVLWMESDRMGHLVGAITQARLDEQRGVVQNEKRENDNQPYGLVEEALARGTYPPGHPYSWPILGAMEDLAAASVEDVKAWFRRYYGPTNAVVVLAGDIDLKTAKAKMEAHFGAIPPGDPLERPRAWVPRPVGIRRQTLQDRVSQPLLNLVWHTPEDAHPETVRLDLLASVLGGGKTSRLYRRLVEQEQIASQVEASNYSREIAGQFKVEVLARPGADLGRIEGIIQEEMARLFEQGPAEEELARLKTVHYANYLRRLERIGGFGGKSDLLAGGLVLDGDPAFGARSLKDLLDVRPEDLKAAGRKWLSDGLFVLEVQPFPAARAAGSDVDRSRVPVPGAAPALTFPRLHRATLANGLRVVLARRDAAPVVQFRLLVEGGAAVDAQVPSGAGTATLAMAMLDEGTRNLGAKELREQFQSLGMGLTARASLNQFQVAMGALKPNLDRSLELFAEVVLHPSFPAPAFERLRKERILEIAQEKELPEALAGRVVGPLLFGRAHPYGNPLTGTGFERTVAAMKVEELRELHRAWFRPGNATLVVAGNVGLEELLPGLQRTFGTWAPGPAPRVPVPPAAPGGTTTIYLVDKPGSIQSVVNMVAIVPPRWESDEPAVQALNAILGGMFTARLNMNLREDKHWTYGARARVYGSRGPRQIHAGASVQTDRTKETVQELEKEMRGILGERPITAQELAFAQRNLTLSLPGAFETTEALAAGMGTLQTWNLPDDHFATFVPRVNALTVADLDAAARRIIPARGRTYVVVGDRAKVEKGLRELGDVKLVDADGAVLP</sequence>
<dbReference type="RefSeq" id="WP_316415459.1">
    <property type="nucleotide sequence ID" value="NZ_AP027080.1"/>
</dbReference>
<dbReference type="InterPro" id="IPR011765">
    <property type="entry name" value="Pept_M16_N"/>
</dbReference>
<accession>A0AA48K8P5</accession>
<dbReference type="InterPro" id="IPR011249">
    <property type="entry name" value="Metalloenz_LuxS/M16"/>
</dbReference>
<dbReference type="SUPFAM" id="SSF63411">
    <property type="entry name" value="LuxS/MPP-like metallohydrolase"/>
    <property type="match status" value="4"/>
</dbReference>
<dbReference type="KEGG" id="msil:METEAL_17200"/>